<dbReference type="AlphaFoldDB" id="A0A3T0D462"/>
<protein>
    <recommendedName>
        <fullName evidence="3">histidine kinase</fullName>
        <ecNumber evidence="3">2.7.13.3</ecNumber>
    </recommendedName>
</protein>
<keyword evidence="4" id="KW-0597">Phosphoprotein</keyword>
<evidence type="ECO:0000256" key="2">
    <source>
        <dbReference type="ARBA" id="ARBA00004141"/>
    </source>
</evidence>
<dbReference type="EMBL" id="CP034791">
    <property type="protein sequence ID" value="AZT89693.1"/>
    <property type="molecule type" value="Genomic_DNA"/>
</dbReference>
<dbReference type="InterPro" id="IPR003661">
    <property type="entry name" value="HisK_dim/P_dom"/>
</dbReference>
<name>A0A3T0D462_9FIRM</name>
<dbReference type="InterPro" id="IPR052023">
    <property type="entry name" value="Histidine_kinase_KdpD"/>
</dbReference>
<dbReference type="SUPFAM" id="SSF47384">
    <property type="entry name" value="Homodimeric domain of signal transducing histidine kinase"/>
    <property type="match status" value="1"/>
</dbReference>
<dbReference type="Gene3D" id="3.30.565.10">
    <property type="entry name" value="Histidine kinase-like ATPase, C-terminal domain"/>
    <property type="match status" value="1"/>
</dbReference>
<dbReference type="InterPro" id="IPR003594">
    <property type="entry name" value="HATPase_dom"/>
</dbReference>
<dbReference type="Pfam" id="PF02702">
    <property type="entry name" value="KdpD"/>
    <property type="match status" value="1"/>
</dbReference>
<dbReference type="InterPro" id="IPR025201">
    <property type="entry name" value="KdpD_TM"/>
</dbReference>
<keyword evidence="11" id="KW-0902">Two-component regulatory system</keyword>
<feature type="transmembrane region" description="Helical" evidence="13">
    <location>
        <begin position="397"/>
        <end position="417"/>
    </location>
</feature>
<comment type="subcellular location">
    <subcellularLocation>
        <location evidence="2">Membrane</location>
        <topology evidence="2">Multi-pass membrane protein</topology>
    </subcellularLocation>
</comment>
<dbReference type="InterPro" id="IPR029016">
    <property type="entry name" value="GAF-like_dom_sf"/>
</dbReference>
<evidence type="ECO:0000256" key="10">
    <source>
        <dbReference type="ARBA" id="ARBA00022989"/>
    </source>
</evidence>
<dbReference type="EC" id="2.7.13.3" evidence="3"/>
<evidence type="ECO:0000256" key="11">
    <source>
        <dbReference type="ARBA" id="ARBA00023012"/>
    </source>
</evidence>
<dbReference type="InterPro" id="IPR004358">
    <property type="entry name" value="Sig_transdc_His_kin-like_C"/>
</dbReference>
<feature type="transmembrane region" description="Helical" evidence="13">
    <location>
        <begin position="473"/>
        <end position="492"/>
    </location>
</feature>
<dbReference type="Gene3D" id="1.10.287.130">
    <property type="match status" value="1"/>
</dbReference>
<dbReference type="FunFam" id="3.30.565.10:FF:000006">
    <property type="entry name" value="Sensor histidine kinase WalK"/>
    <property type="match status" value="1"/>
</dbReference>
<dbReference type="CDD" id="cd01987">
    <property type="entry name" value="USP_KdpD-like"/>
    <property type="match status" value="1"/>
</dbReference>
<dbReference type="CDD" id="cd00075">
    <property type="entry name" value="HATPase"/>
    <property type="match status" value="1"/>
</dbReference>
<keyword evidence="16" id="KW-1185">Reference proteome</keyword>
<dbReference type="SUPFAM" id="SSF52402">
    <property type="entry name" value="Adenine nucleotide alpha hydrolases-like"/>
    <property type="match status" value="1"/>
</dbReference>
<dbReference type="PROSITE" id="PS50109">
    <property type="entry name" value="HIS_KIN"/>
    <property type="match status" value="1"/>
</dbReference>
<dbReference type="SUPFAM" id="SSF55874">
    <property type="entry name" value="ATPase domain of HSP90 chaperone/DNA topoisomerase II/histidine kinase"/>
    <property type="match status" value="1"/>
</dbReference>
<dbReference type="PRINTS" id="PR00344">
    <property type="entry name" value="BCTRLSENSOR"/>
</dbReference>
<dbReference type="Gene3D" id="3.40.50.300">
    <property type="entry name" value="P-loop containing nucleotide triphosphate hydrolases"/>
    <property type="match status" value="1"/>
</dbReference>
<dbReference type="Pfam" id="PF02518">
    <property type="entry name" value="HATPase_c"/>
    <property type="match status" value="1"/>
</dbReference>
<dbReference type="InterPro" id="IPR005467">
    <property type="entry name" value="His_kinase_dom"/>
</dbReference>
<evidence type="ECO:0000256" key="6">
    <source>
        <dbReference type="ARBA" id="ARBA00022692"/>
    </source>
</evidence>
<dbReference type="Proteomes" id="UP000282930">
    <property type="component" value="Chromosome"/>
</dbReference>
<evidence type="ECO:0000256" key="12">
    <source>
        <dbReference type="ARBA" id="ARBA00023136"/>
    </source>
</evidence>
<evidence type="ECO:0000259" key="14">
    <source>
        <dbReference type="PROSITE" id="PS50109"/>
    </source>
</evidence>
<dbReference type="SMART" id="SM00388">
    <property type="entry name" value="HisKA"/>
    <property type="match status" value="1"/>
</dbReference>
<dbReference type="SUPFAM" id="SSF55781">
    <property type="entry name" value="GAF domain-like"/>
    <property type="match status" value="1"/>
</dbReference>
<dbReference type="Gene3D" id="1.20.120.620">
    <property type="entry name" value="Backbone structure of the membrane domain of e. Coli histidine kinase receptor kdpd"/>
    <property type="match status" value="1"/>
</dbReference>
<dbReference type="InterPro" id="IPR038318">
    <property type="entry name" value="KdpD_sf"/>
</dbReference>
<feature type="transmembrane region" description="Helical" evidence="13">
    <location>
        <begin position="429"/>
        <end position="461"/>
    </location>
</feature>
<evidence type="ECO:0000256" key="13">
    <source>
        <dbReference type="SAM" id="Phobius"/>
    </source>
</evidence>
<evidence type="ECO:0000256" key="1">
    <source>
        <dbReference type="ARBA" id="ARBA00000085"/>
    </source>
</evidence>
<feature type="domain" description="Histidine kinase" evidence="14">
    <location>
        <begin position="670"/>
        <end position="884"/>
    </location>
</feature>
<dbReference type="GO" id="GO:0000155">
    <property type="term" value="F:phosphorelay sensor kinase activity"/>
    <property type="evidence" value="ECO:0007669"/>
    <property type="project" value="InterPro"/>
</dbReference>
<evidence type="ECO:0000256" key="5">
    <source>
        <dbReference type="ARBA" id="ARBA00022679"/>
    </source>
</evidence>
<dbReference type="PANTHER" id="PTHR45569">
    <property type="entry name" value="SENSOR PROTEIN KDPD"/>
    <property type="match status" value="1"/>
</dbReference>
<dbReference type="Gene3D" id="3.30.450.40">
    <property type="match status" value="1"/>
</dbReference>
<keyword evidence="8 15" id="KW-0418">Kinase</keyword>
<dbReference type="InterPro" id="IPR006016">
    <property type="entry name" value="UspA"/>
</dbReference>
<evidence type="ECO:0000256" key="9">
    <source>
        <dbReference type="ARBA" id="ARBA00022840"/>
    </source>
</evidence>
<dbReference type="Pfam" id="PF00512">
    <property type="entry name" value="HisKA"/>
    <property type="match status" value="1"/>
</dbReference>
<organism evidence="15 16">
    <name type="scientific">Caldicellulosiruptor changbaiensis</name>
    <dbReference type="NCBI Taxonomy" id="1222016"/>
    <lineage>
        <taxon>Bacteria</taxon>
        <taxon>Bacillati</taxon>
        <taxon>Bacillota</taxon>
        <taxon>Bacillota incertae sedis</taxon>
        <taxon>Caldicellulosiruptorales</taxon>
        <taxon>Caldicellulosiruptoraceae</taxon>
        <taxon>Caldicellulosiruptor</taxon>
    </lineage>
</organism>
<evidence type="ECO:0000313" key="16">
    <source>
        <dbReference type="Proteomes" id="UP000282930"/>
    </source>
</evidence>
<sequence>MQGRNEDFRPDPEVLLKEIQQERRGKLTVFLGAMAGVGKTYAMLEAAQERIKEGIDVVVGWVETHGRKETEELLKGLPIIPPVRIIYRGKEFLEMNVDAIIRRKPALVLVDELAHTNVPGSRHVKRYQDVEEILNEGIDVYTTLNIQHVESLNDIVTQITGVPIKETVPDRLLEMAEIQLVDIPPEELILRFKEGKVYVPEKAEEALKHFFRPGNINALRQLAMRYAAKRVDLQLESYMRIHRIEGPWQVSDRVMVCVSSSPFSARLIRMAKRLAEGIGTDWIAVYVETPERLLSGADEKSQLNKNLELARELGAEVITVSGEDIAEEVVKLAKRKNVTHLIIGKPLRSRLYELFHGSVVNKVIKKSEGIIIHVIPDRSNIEKRRSISYFKINVSTYIHYIEVLILDAIITIFNHTFKENLGILNIGMSFLLPILIVSIHGGILPGVIAAVINIVLFDILFIPPTGSFSVSDLRYIITFIIFLLVGFFTGSLSQRIKVEIKKWRERGDNLEALYSLSRDIAALADFEEVLNKIVERMYEILQKPVALILPNERGTLQVKATSGEWTEDFWDENEKGVATWVFRKGEKAGRGTDTLNNAKGFYLPLQVGKRAEGVMGIYLCDDIEKEKLLLAEAFAGLIAVAINRVRLYKQAQEAKFVAESEKVRSAIFNSISHDLRTPLSSIIGAVTTLLDNDKGFDSVHKRELLQTIKQEAIRMNRFITNLLNVARLESGELKLKDEWIDIQDVIGVAIRRLGEILKSRTLVLNIPSDLPLVKGDFILLEQVFVNLLDNAVKYSKSNSEIYLNVKPTSKWIEVSISNKGPKLSDEDLERIFDKFYRVPSSSDVTGTGLGLTICKEIVEAHKGRIWAYNHAEGLTIAFTIPLPEIEIGEIPPTKRGDAGE</sequence>
<dbReference type="InterPro" id="IPR014729">
    <property type="entry name" value="Rossmann-like_a/b/a_fold"/>
</dbReference>
<dbReference type="GO" id="GO:0005737">
    <property type="term" value="C:cytoplasm"/>
    <property type="evidence" value="ECO:0007669"/>
    <property type="project" value="UniProtKB-ARBA"/>
</dbReference>
<evidence type="ECO:0000256" key="7">
    <source>
        <dbReference type="ARBA" id="ARBA00022741"/>
    </source>
</evidence>
<dbReference type="InterPro" id="IPR003852">
    <property type="entry name" value="Sig_transdc_His_kinase_KdpD_N"/>
</dbReference>
<keyword evidence="12 13" id="KW-0472">Membrane</keyword>
<accession>A0A3T0D462</accession>
<dbReference type="PANTHER" id="PTHR45569:SF1">
    <property type="entry name" value="SENSOR PROTEIN KDPD"/>
    <property type="match status" value="1"/>
</dbReference>
<proteinExistence type="predicted"/>
<keyword evidence="10 13" id="KW-1133">Transmembrane helix</keyword>
<dbReference type="Gene3D" id="3.40.50.620">
    <property type="entry name" value="HUPs"/>
    <property type="match status" value="1"/>
</dbReference>
<evidence type="ECO:0000256" key="3">
    <source>
        <dbReference type="ARBA" id="ARBA00012438"/>
    </source>
</evidence>
<dbReference type="InterPro" id="IPR036890">
    <property type="entry name" value="HATPase_C_sf"/>
</dbReference>
<dbReference type="GO" id="GO:0005524">
    <property type="term" value="F:ATP binding"/>
    <property type="evidence" value="ECO:0007669"/>
    <property type="project" value="UniProtKB-KW"/>
</dbReference>
<dbReference type="Pfam" id="PF13493">
    <property type="entry name" value="DUF4118"/>
    <property type="match status" value="1"/>
</dbReference>
<keyword evidence="6 13" id="KW-0812">Transmembrane</keyword>
<evidence type="ECO:0000313" key="15">
    <source>
        <dbReference type="EMBL" id="AZT89693.1"/>
    </source>
</evidence>
<dbReference type="CDD" id="cd00082">
    <property type="entry name" value="HisKA"/>
    <property type="match status" value="1"/>
</dbReference>
<comment type="catalytic activity">
    <reaction evidence="1">
        <text>ATP + protein L-histidine = ADP + protein N-phospho-L-histidine.</text>
        <dbReference type="EC" id="2.7.13.3"/>
    </reaction>
</comment>
<dbReference type="KEGG" id="ccha:ELD05_02940"/>
<reference evidence="15 16" key="1">
    <citation type="submission" date="2018-12" db="EMBL/GenBank/DDBJ databases">
        <title>Genome sequence from the cellulolytic species, Caldicellulosiruptor changbaiensis.</title>
        <authorList>
            <person name="Blumer-Schuette S.E."/>
            <person name="Mendoza C."/>
        </authorList>
    </citation>
    <scope>NUCLEOTIDE SEQUENCE [LARGE SCALE GENOMIC DNA]</scope>
    <source>
        <strain evidence="15 16">CBS-Z</strain>
    </source>
</reference>
<dbReference type="RefSeq" id="WP_127351294.1">
    <property type="nucleotide sequence ID" value="NZ_CP034791.1"/>
</dbReference>
<keyword evidence="9" id="KW-0067">ATP-binding</keyword>
<dbReference type="FunFam" id="3.40.50.300:FF:000483">
    <property type="entry name" value="Sensor histidine kinase KdpD"/>
    <property type="match status" value="1"/>
</dbReference>
<gene>
    <name evidence="15" type="ORF">ELD05_02940</name>
</gene>
<dbReference type="Pfam" id="PF00582">
    <property type="entry name" value="Usp"/>
    <property type="match status" value="1"/>
</dbReference>
<dbReference type="GO" id="GO:0005886">
    <property type="term" value="C:plasma membrane"/>
    <property type="evidence" value="ECO:0007669"/>
    <property type="project" value="TreeGrafter"/>
</dbReference>
<evidence type="ECO:0000256" key="4">
    <source>
        <dbReference type="ARBA" id="ARBA00022553"/>
    </source>
</evidence>
<dbReference type="SMART" id="SM00387">
    <property type="entry name" value="HATPase_c"/>
    <property type="match status" value="1"/>
</dbReference>
<dbReference type="InterPro" id="IPR027417">
    <property type="entry name" value="P-loop_NTPase"/>
</dbReference>
<evidence type="ECO:0000256" key="8">
    <source>
        <dbReference type="ARBA" id="ARBA00022777"/>
    </source>
</evidence>
<dbReference type="InterPro" id="IPR036097">
    <property type="entry name" value="HisK_dim/P_sf"/>
</dbReference>
<keyword evidence="7" id="KW-0547">Nucleotide-binding</keyword>
<keyword evidence="5" id="KW-0808">Transferase</keyword>